<comment type="similarity">
    <text evidence="2">Belongs to the CDP-glycerol glycerophosphotransferase family.</text>
</comment>
<dbReference type="InterPro" id="IPR007554">
    <property type="entry name" value="Glycerophosphate_synth"/>
</dbReference>
<name>A0A934TZW9_9FIRM</name>
<dbReference type="EMBL" id="JAEQMG010000072">
    <property type="protein sequence ID" value="MBK6088665.1"/>
    <property type="molecule type" value="Genomic_DNA"/>
</dbReference>
<keyword evidence="6 7" id="KW-0472">Membrane</keyword>
<dbReference type="Proteomes" id="UP000633365">
    <property type="component" value="Unassembled WGS sequence"/>
</dbReference>
<reference evidence="8" key="1">
    <citation type="submission" date="2021-01" db="EMBL/GenBank/DDBJ databases">
        <title>Genome public.</title>
        <authorList>
            <person name="Liu C."/>
            <person name="Sun Q."/>
        </authorList>
    </citation>
    <scope>NUCLEOTIDE SEQUENCE</scope>
    <source>
        <strain evidence="8">M6</strain>
    </source>
</reference>
<dbReference type="GO" id="GO:0019350">
    <property type="term" value="P:teichoic acid biosynthetic process"/>
    <property type="evidence" value="ECO:0007669"/>
    <property type="project" value="UniProtKB-KW"/>
</dbReference>
<evidence type="ECO:0000256" key="1">
    <source>
        <dbReference type="ARBA" id="ARBA00004202"/>
    </source>
</evidence>
<keyword evidence="7" id="KW-0812">Transmembrane</keyword>
<evidence type="ECO:0000313" key="9">
    <source>
        <dbReference type="Proteomes" id="UP000633365"/>
    </source>
</evidence>
<evidence type="ECO:0000256" key="5">
    <source>
        <dbReference type="ARBA" id="ARBA00022944"/>
    </source>
</evidence>
<gene>
    <name evidence="8" type="ORF">JKK62_08375</name>
</gene>
<dbReference type="PANTHER" id="PTHR37316:SF2">
    <property type="entry name" value="TEICHOIC ACID RIBITOL-PHOSPHATE POLYMERASE TARK"/>
    <property type="match status" value="1"/>
</dbReference>
<comment type="caution">
    <text evidence="8">The sequence shown here is derived from an EMBL/GenBank/DDBJ whole genome shotgun (WGS) entry which is preliminary data.</text>
</comment>
<dbReference type="RefSeq" id="WP_186833098.1">
    <property type="nucleotide sequence ID" value="NZ_JAEQMG010000072.1"/>
</dbReference>
<dbReference type="GO" id="GO:0005886">
    <property type="term" value="C:plasma membrane"/>
    <property type="evidence" value="ECO:0007669"/>
    <property type="project" value="UniProtKB-SubCell"/>
</dbReference>
<dbReference type="Gene3D" id="3.40.50.11820">
    <property type="match status" value="1"/>
</dbReference>
<evidence type="ECO:0000313" key="8">
    <source>
        <dbReference type="EMBL" id="MBK6088665.1"/>
    </source>
</evidence>
<evidence type="ECO:0000256" key="6">
    <source>
        <dbReference type="ARBA" id="ARBA00023136"/>
    </source>
</evidence>
<protein>
    <submittedName>
        <fullName evidence="8">CDP-glycerol glycerophosphotransferase family protein</fullName>
    </submittedName>
</protein>
<organism evidence="8 9">
    <name type="scientific">Ruminococcus difficilis</name>
    <dbReference type="NCBI Taxonomy" id="2763069"/>
    <lineage>
        <taxon>Bacteria</taxon>
        <taxon>Bacillati</taxon>
        <taxon>Bacillota</taxon>
        <taxon>Clostridia</taxon>
        <taxon>Eubacteriales</taxon>
        <taxon>Oscillospiraceae</taxon>
        <taxon>Ruminococcus</taxon>
    </lineage>
</organism>
<dbReference type="SUPFAM" id="SSF53756">
    <property type="entry name" value="UDP-Glycosyltransferase/glycogen phosphorylase"/>
    <property type="match status" value="1"/>
</dbReference>
<dbReference type="PANTHER" id="PTHR37316">
    <property type="entry name" value="TEICHOIC ACID GLYCEROL-PHOSPHATE PRIMASE"/>
    <property type="match status" value="1"/>
</dbReference>
<keyword evidence="3" id="KW-1003">Cell membrane</keyword>
<evidence type="ECO:0000256" key="3">
    <source>
        <dbReference type="ARBA" id="ARBA00022475"/>
    </source>
</evidence>
<feature type="transmembrane region" description="Helical" evidence="7">
    <location>
        <begin position="149"/>
        <end position="175"/>
    </location>
</feature>
<dbReference type="Gene3D" id="3.40.50.12580">
    <property type="match status" value="1"/>
</dbReference>
<evidence type="ECO:0000256" key="7">
    <source>
        <dbReference type="SAM" id="Phobius"/>
    </source>
</evidence>
<dbReference type="Pfam" id="PF04464">
    <property type="entry name" value="Glyphos_transf"/>
    <property type="match status" value="1"/>
</dbReference>
<dbReference type="GO" id="GO:0047355">
    <property type="term" value="F:CDP-glycerol glycerophosphotransferase activity"/>
    <property type="evidence" value="ECO:0007669"/>
    <property type="project" value="InterPro"/>
</dbReference>
<dbReference type="AlphaFoldDB" id="A0A934TZW9"/>
<keyword evidence="7" id="KW-1133">Transmembrane helix</keyword>
<evidence type="ECO:0000256" key="4">
    <source>
        <dbReference type="ARBA" id="ARBA00022679"/>
    </source>
</evidence>
<keyword evidence="9" id="KW-1185">Reference proteome</keyword>
<dbReference type="InterPro" id="IPR043148">
    <property type="entry name" value="TagF_C"/>
</dbReference>
<keyword evidence="4" id="KW-0808">Transferase</keyword>
<keyword evidence="5" id="KW-0777">Teichoic acid biosynthesis</keyword>
<comment type="subcellular location">
    <subcellularLocation>
        <location evidence="1">Cell membrane</location>
        <topology evidence="1">Peripheral membrane protein</topology>
    </subcellularLocation>
</comment>
<sequence length="591" mass="69416">MEYQIEVKELSIVKNKMTLTIMGTISDPTINSHFLSNPKLVLHFNNGKEDRRIPFVLSNVTHIDGKCFFSGRYNYRLDLLFWKTRKECLPFEMFLNLGFADFYEEKIPVDLTPELSETDNRNFKYTIHGNKVEFLPDRKRIQHNPVAKFFVKLFNGILKTVLFILSIALIPFFILEALLRMTGIMNLPARFNDENPIKRFVAYIFWRFSRVSTTDLSIWKVKRWIFRRCFGFYKTFYKVQDKKISFISLRRDDLSGNFAFVYDQLKGDDSLDINFILNEHTIAYMSFKEIRAFTKACATSKVVVLDEFTPQIHYIDLREETKLIQLWHACGAFKTFGFTRLSKPKGSPQPTRNHRSYDFVTVSSTYCKKCHSEGFGIATDNVVATGIPRTDVFFDENYKAAARKKFYDAHPTFKGKKIILFAPTFRGMVKETAFYPTEMFDINEVCSKIPEDYAIIIKHHPFVNDVQPIPDRYADRVIDLSADNELNDLLFVTDVIITDYSSLVFEASLIDIPMIFYVFDLEKYINERDFYFDFKLYAPGKIVYSTEQLIDSIRKEDYCTEKIQPFADMFFDYRDGRSTQRVVKLIYDNLK</sequence>
<dbReference type="InterPro" id="IPR051612">
    <property type="entry name" value="Teichoic_Acid_Biosynth"/>
</dbReference>
<evidence type="ECO:0000256" key="2">
    <source>
        <dbReference type="ARBA" id="ARBA00010488"/>
    </source>
</evidence>
<proteinExistence type="inferred from homology"/>
<dbReference type="InterPro" id="IPR043149">
    <property type="entry name" value="TagF_N"/>
</dbReference>
<accession>A0A934TZW9</accession>